<dbReference type="InterPro" id="IPR032416">
    <property type="entry name" value="Peptidase_M24_C"/>
</dbReference>
<dbReference type="Pfam" id="PF01321">
    <property type="entry name" value="Creatinase_N"/>
    <property type="match status" value="1"/>
</dbReference>
<evidence type="ECO:0000256" key="3">
    <source>
        <dbReference type="ARBA" id="ARBA00022801"/>
    </source>
</evidence>
<dbReference type="CDD" id="cd01085">
    <property type="entry name" value="APP"/>
    <property type="match status" value="1"/>
</dbReference>
<dbReference type="InterPro" id="IPR000587">
    <property type="entry name" value="Creatinase_N"/>
</dbReference>
<dbReference type="Gene3D" id="3.40.350.10">
    <property type="entry name" value="Creatinase/prolidase N-terminal domain"/>
    <property type="match status" value="2"/>
</dbReference>
<dbReference type="EMBL" id="JBHRXJ010000007">
    <property type="protein sequence ID" value="MFC3528740.1"/>
    <property type="molecule type" value="Genomic_DNA"/>
</dbReference>
<dbReference type="InterPro" id="IPR033740">
    <property type="entry name" value="Pept_M24B"/>
</dbReference>
<evidence type="ECO:0000259" key="4">
    <source>
        <dbReference type="Pfam" id="PF00557"/>
    </source>
</evidence>
<sequence length="605" mass="65606">MYQSYDSKSDPARHPPRLAALRKVLAARDLDGFIVPRADAHQGEYVAARDARLAWLTGFTGSAGFCIVTPDQAGVFVDGRYRVQVKSEVDPSAFAPVPWPETKPAEWLARALPEGGRIGYDPWLHSRREIRELEAALSGSGIALIAEATNPVDAIWTDQPEAPAGQVRLWPGETAGESAADKRARIAGELHKTGQHAAVLTLPDSISWLLNIRGADVPRNPVVQAFAIIEGNGHVAVFTNPAKFPDEIRAALGNAVQILPVDALTPALTNLSGPVRVDPASAPEQIFALIESMGTDIAEAPDPVIMPKACKNPAEIAGMRAAHRRDGAAISELLCWLDAQAGQLAERPLTEIAISRKLEELRAARGIVDISFDTILGSGPNGAIVHYRVTEATDRRVLPGDILLVDSGGQYPDGTTDITRTLPMGRFDPAVRRPYTRVLQGMIALSRVEFPRGVAGAHLDALARAPLWSEGMDYDHGTGHGVGAGLSVHEGPVRISRISDIPLRPGMILSNEPGYYREGAFGIRIENLIVVHEVESRDGRDMLGFETLTLAPIDRRLIDPALMSAAEIAWLDDYHARVWHEISPLVDDRVREWLFLATRPLDSQG</sequence>
<dbReference type="Pfam" id="PF00557">
    <property type="entry name" value="Peptidase_M24"/>
    <property type="match status" value="1"/>
</dbReference>
<organism evidence="7 8">
    <name type="scientific">Paracoccus mangrovi</name>
    <dbReference type="NCBI Taxonomy" id="1715645"/>
    <lineage>
        <taxon>Bacteria</taxon>
        <taxon>Pseudomonadati</taxon>
        <taxon>Pseudomonadota</taxon>
        <taxon>Alphaproteobacteria</taxon>
        <taxon>Rhodobacterales</taxon>
        <taxon>Paracoccaceae</taxon>
        <taxon>Paracoccus</taxon>
    </lineage>
</organism>
<feature type="domain" description="Peptidase M24" evidence="4">
    <location>
        <begin position="318"/>
        <end position="533"/>
    </location>
</feature>
<feature type="domain" description="Creatinase N-terminal" evidence="5">
    <location>
        <begin position="17"/>
        <end position="140"/>
    </location>
</feature>
<evidence type="ECO:0000313" key="7">
    <source>
        <dbReference type="EMBL" id="MFC3528740.1"/>
    </source>
</evidence>
<evidence type="ECO:0000256" key="1">
    <source>
        <dbReference type="ARBA" id="ARBA00008766"/>
    </source>
</evidence>
<keyword evidence="3 7" id="KW-0378">Hydrolase</keyword>
<dbReference type="PANTHER" id="PTHR43763:SF6">
    <property type="entry name" value="XAA-PRO AMINOPEPTIDASE 1"/>
    <property type="match status" value="1"/>
</dbReference>
<name>A0ABV7R3I6_9RHOB</name>
<dbReference type="PANTHER" id="PTHR43763">
    <property type="entry name" value="XAA-PRO AMINOPEPTIDASE 1"/>
    <property type="match status" value="1"/>
</dbReference>
<accession>A0ABV7R3I6</accession>
<dbReference type="SUPFAM" id="SSF55920">
    <property type="entry name" value="Creatinase/aminopeptidase"/>
    <property type="match status" value="1"/>
</dbReference>
<keyword evidence="7" id="KW-0031">Aminopeptidase</keyword>
<feature type="domain" description="Peptidase M24 C-terminal" evidence="6">
    <location>
        <begin position="542"/>
        <end position="601"/>
    </location>
</feature>
<gene>
    <name evidence="7" type="ORF">ACFOMH_11180</name>
</gene>
<reference evidence="8" key="1">
    <citation type="journal article" date="2019" name="Int. J. Syst. Evol. Microbiol.">
        <title>The Global Catalogue of Microorganisms (GCM) 10K type strain sequencing project: providing services to taxonomists for standard genome sequencing and annotation.</title>
        <authorList>
            <consortium name="The Broad Institute Genomics Platform"/>
            <consortium name="The Broad Institute Genome Sequencing Center for Infectious Disease"/>
            <person name="Wu L."/>
            <person name="Ma J."/>
        </authorList>
    </citation>
    <scope>NUCLEOTIDE SEQUENCE [LARGE SCALE GENOMIC DNA]</scope>
    <source>
        <strain evidence="8">KCTC 42899</strain>
    </source>
</reference>
<comment type="caution">
    <text evidence="7">The sequence shown here is derived from an EMBL/GenBank/DDBJ whole genome shotgun (WGS) entry which is preliminary data.</text>
</comment>
<evidence type="ECO:0000256" key="2">
    <source>
        <dbReference type="ARBA" id="ARBA00022723"/>
    </source>
</evidence>
<comment type="similarity">
    <text evidence="1">Belongs to the peptidase M24B family.</text>
</comment>
<dbReference type="InterPro" id="IPR036005">
    <property type="entry name" value="Creatinase/aminopeptidase-like"/>
</dbReference>
<evidence type="ECO:0000259" key="6">
    <source>
        <dbReference type="Pfam" id="PF16188"/>
    </source>
</evidence>
<dbReference type="Pfam" id="PF16188">
    <property type="entry name" value="Peptidase_M24_C"/>
    <property type="match status" value="1"/>
</dbReference>
<dbReference type="SUPFAM" id="SSF53092">
    <property type="entry name" value="Creatinase/prolidase N-terminal domain"/>
    <property type="match status" value="1"/>
</dbReference>
<dbReference type="Proteomes" id="UP001595721">
    <property type="component" value="Unassembled WGS sequence"/>
</dbReference>
<dbReference type="InterPro" id="IPR000994">
    <property type="entry name" value="Pept_M24"/>
</dbReference>
<dbReference type="Pfam" id="PF16189">
    <property type="entry name" value="Creatinase_N_2"/>
    <property type="match status" value="1"/>
</dbReference>
<keyword evidence="8" id="KW-1185">Reference proteome</keyword>
<dbReference type="GO" id="GO:0004177">
    <property type="term" value="F:aminopeptidase activity"/>
    <property type="evidence" value="ECO:0007669"/>
    <property type="project" value="UniProtKB-KW"/>
</dbReference>
<protein>
    <submittedName>
        <fullName evidence="7">Aminopeptidase P family protein</fullName>
        <ecNumber evidence="7">3.4.11.-</ecNumber>
    </submittedName>
</protein>
<dbReference type="RefSeq" id="WP_377744533.1">
    <property type="nucleotide sequence ID" value="NZ_JBHRXJ010000007.1"/>
</dbReference>
<keyword evidence="2" id="KW-0479">Metal-binding</keyword>
<evidence type="ECO:0000313" key="8">
    <source>
        <dbReference type="Proteomes" id="UP001595721"/>
    </source>
</evidence>
<evidence type="ECO:0000259" key="5">
    <source>
        <dbReference type="Pfam" id="PF01321"/>
    </source>
</evidence>
<dbReference type="InterPro" id="IPR050422">
    <property type="entry name" value="X-Pro_aminopeptidase_P"/>
</dbReference>
<dbReference type="EC" id="3.4.11.-" evidence="7"/>
<dbReference type="Gene3D" id="3.90.230.10">
    <property type="entry name" value="Creatinase/methionine aminopeptidase superfamily"/>
    <property type="match status" value="1"/>
</dbReference>
<proteinExistence type="inferred from homology"/>
<keyword evidence="7" id="KW-0645">Protease</keyword>
<dbReference type="InterPro" id="IPR029149">
    <property type="entry name" value="Creatin/AminoP/Spt16_N"/>
</dbReference>